<dbReference type="InterPro" id="IPR023198">
    <property type="entry name" value="PGP-like_dom2"/>
</dbReference>
<dbReference type="InterPro" id="IPR041492">
    <property type="entry name" value="HAD_2"/>
</dbReference>
<dbReference type="InterPro" id="IPR051600">
    <property type="entry name" value="Beta-PGM-like"/>
</dbReference>
<evidence type="ECO:0000256" key="3">
    <source>
        <dbReference type="ARBA" id="ARBA00022723"/>
    </source>
</evidence>
<evidence type="ECO:0000256" key="4">
    <source>
        <dbReference type="ARBA" id="ARBA00022842"/>
    </source>
</evidence>
<dbReference type="AlphaFoldDB" id="A0A418NCE5"/>
<gene>
    <name evidence="6" type="ORF">D2U88_02310</name>
    <name evidence="7" type="ORF">FQ019_02290</name>
</gene>
<dbReference type="OrthoDB" id="9797743at2"/>
<keyword evidence="3" id="KW-0479">Metal-binding</keyword>
<dbReference type="SFLD" id="SFLDS00003">
    <property type="entry name" value="Haloacid_Dehalogenase"/>
    <property type="match status" value="1"/>
</dbReference>
<comment type="cofactor">
    <cofactor evidence="1">
        <name>Mg(2+)</name>
        <dbReference type="ChEBI" id="CHEBI:18420"/>
    </cofactor>
</comment>
<dbReference type="Proteomes" id="UP000321528">
    <property type="component" value="Unassembled WGS sequence"/>
</dbReference>
<evidence type="ECO:0000256" key="1">
    <source>
        <dbReference type="ARBA" id="ARBA00001946"/>
    </source>
</evidence>
<dbReference type="SUPFAM" id="SSF56784">
    <property type="entry name" value="HAD-like"/>
    <property type="match status" value="1"/>
</dbReference>
<sequence>MRKGGVIFDFNGTLFWDSEYQEKSWDEYLAAHHIFLTEQQKRDYIHGRNGKDTLEILFKRPFSDEEVHQYSEEKEVLYRNECLKHKMELAPGALDLLDYLRANDVPMAIATASGKSNVDFFIDQFNLLDYFAEEHIVYNDGTVKGKPHPDLFDRAVERLGVGKTGSVIFEDSHSGVQAALNCQVGHVVIVNSTNSDYADFDLPIITHFDGFDRRLLKN</sequence>
<dbReference type="EMBL" id="QXFJ01000008">
    <property type="protein sequence ID" value="RIV73890.1"/>
    <property type="molecule type" value="Genomic_DNA"/>
</dbReference>
<evidence type="ECO:0000256" key="2">
    <source>
        <dbReference type="ARBA" id="ARBA00006171"/>
    </source>
</evidence>
<reference evidence="7 9" key="2">
    <citation type="submission" date="2019-07" db="EMBL/GenBank/DDBJ databases">
        <title>Draft genome of two Muricauda strains isolated from deep sea.</title>
        <authorList>
            <person name="Sun C."/>
        </authorList>
    </citation>
    <scope>NUCLEOTIDE SEQUENCE [LARGE SCALE GENOMIC DNA]</scope>
    <source>
        <strain evidence="7 9">NH166</strain>
    </source>
</reference>
<evidence type="ECO:0000313" key="7">
    <source>
        <dbReference type="EMBL" id="TXK07577.1"/>
    </source>
</evidence>
<keyword evidence="4" id="KW-0460">Magnesium</keyword>
<dbReference type="InterPro" id="IPR006439">
    <property type="entry name" value="HAD-SF_hydro_IA"/>
</dbReference>
<dbReference type="PANTHER" id="PTHR46193:SF18">
    <property type="entry name" value="HEXITOL PHOSPHATASE B"/>
    <property type="match status" value="1"/>
</dbReference>
<dbReference type="InterPro" id="IPR023214">
    <property type="entry name" value="HAD_sf"/>
</dbReference>
<organism evidence="6 8">
    <name type="scientific">Flagellimonas aequoris</name>
    <dbReference type="NCBI Taxonomy" id="2306997"/>
    <lineage>
        <taxon>Bacteria</taxon>
        <taxon>Pseudomonadati</taxon>
        <taxon>Bacteroidota</taxon>
        <taxon>Flavobacteriia</taxon>
        <taxon>Flavobacteriales</taxon>
        <taxon>Flavobacteriaceae</taxon>
        <taxon>Flagellimonas</taxon>
    </lineage>
</organism>
<dbReference type="Gene3D" id="1.10.150.240">
    <property type="entry name" value="Putative phosphatase, domain 2"/>
    <property type="match status" value="1"/>
</dbReference>
<dbReference type="Gene3D" id="3.40.50.1000">
    <property type="entry name" value="HAD superfamily/HAD-like"/>
    <property type="match status" value="1"/>
</dbReference>
<evidence type="ECO:0000313" key="9">
    <source>
        <dbReference type="Proteomes" id="UP000321528"/>
    </source>
</evidence>
<dbReference type="GO" id="GO:0003824">
    <property type="term" value="F:catalytic activity"/>
    <property type="evidence" value="ECO:0007669"/>
    <property type="project" value="UniProtKB-ARBA"/>
</dbReference>
<comment type="caution">
    <text evidence="6">The sequence shown here is derived from an EMBL/GenBank/DDBJ whole genome shotgun (WGS) entry which is preliminary data.</text>
</comment>
<dbReference type="NCBIfam" id="TIGR01509">
    <property type="entry name" value="HAD-SF-IA-v3"/>
    <property type="match status" value="1"/>
</dbReference>
<dbReference type="EMBL" id="VNWL01000007">
    <property type="protein sequence ID" value="TXK07577.1"/>
    <property type="molecule type" value="Genomic_DNA"/>
</dbReference>
<reference evidence="6 8" key="1">
    <citation type="submission" date="2018-08" db="EMBL/GenBank/DDBJ databases">
        <title>Proposal of Muricauda 72 sp.nov. and Muricauda NH166 sp.nov., isolated from seawater.</title>
        <authorList>
            <person name="Cheng H."/>
            <person name="Wu Y.-H."/>
            <person name="Guo L.-L."/>
            <person name="Xu X.-W."/>
        </authorList>
    </citation>
    <scope>NUCLEOTIDE SEQUENCE [LARGE SCALE GENOMIC DNA]</scope>
    <source>
        <strain evidence="6 8">NH166</strain>
    </source>
</reference>
<dbReference type="SFLD" id="SFLDG01129">
    <property type="entry name" value="C1.5:_HAD__Beta-PGM__Phosphata"/>
    <property type="match status" value="1"/>
</dbReference>
<name>A0A418NCE5_9FLAO</name>
<dbReference type="InterPro" id="IPR036412">
    <property type="entry name" value="HAD-like_sf"/>
</dbReference>
<evidence type="ECO:0000313" key="6">
    <source>
        <dbReference type="EMBL" id="RIV73890.1"/>
    </source>
</evidence>
<protein>
    <submittedName>
        <fullName evidence="6">HAD family phosphatase</fullName>
    </submittedName>
</protein>
<dbReference type="GO" id="GO:0046872">
    <property type="term" value="F:metal ion binding"/>
    <property type="evidence" value="ECO:0007669"/>
    <property type="project" value="UniProtKB-KW"/>
</dbReference>
<dbReference type="PANTHER" id="PTHR46193">
    <property type="entry name" value="6-PHOSPHOGLUCONATE PHOSPHATASE"/>
    <property type="match status" value="1"/>
</dbReference>
<accession>A0A418NCE5</accession>
<proteinExistence type="inferred from homology"/>
<evidence type="ECO:0000313" key="8">
    <source>
        <dbReference type="Proteomes" id="UP000284189"/>
    </source>
</evidence>
<dbReference type="RefSeq" id="WP_119638678.1">
    <property type="nucleotide sequence ID" value="NZ_QXFJ01000008.1"/>
</dbReference>
<comment type="similarity">
    <text evidence="2">Belongs to the HAD-like hydrolase superfamily. CbbY/CbbZ/Gph/YieH family.</text>
</comment>
<keyword evidence="9" id="KW-1185">Reference proteome</keyword>
<dbReference type="CDD" id="cd07505">
    <property type="entry name" value="HAD_BPGM-like"/>
    <property type="match status" value="1"/>
</dbReference>
<dbReference type="Pfam" id="PF13419">
    <property type="entry name" value="HAD_2"/>
    <property type="match status" value="1"/>
</dbReference>
<keyword evidence="5" id="KW-0119">Carbohydrate metabolism</keyword>
<evidence type="ECO:0000256" key="5">
    <source>
        <dbReference type="ARBA" id="ARBA00023277"/>
    </source>
</evidence>
<dbReference type="Proteomes" id="UP000284189">
    <property type="component" value="Unassembled WGS sequence"/>
</dbReference>